<dbReference type="Proteomes" id="UP001152872">
    <property type="component" value="Unassembled WGS sequence"/>
</dbReference>
<evidence type="ECO:0000313" key="2">
    <source>
        <dbReference type="Proteomes" id="UP001152872"/>
    </source>
</evidence>
<accession>A0A9X4RHX9</accession>
<sequence length="91" mass="10585">MTNKDMRVNARLDSDRTNKFQYIRQRTNQGTSEIMKAAIDLYYEKLRQESPKPLQLLQQAGLIGCAEGDPDLSVNYKQYLTDSLNEKYGHR</sequence>
<protein>
    <submittedName>
        <fullName evidence="1">Ribbon-helix-helix protein, CopG family</fullName>
    </submittedName>
</protein>
<gene>
    <name evidence="1" type="ORF">FEV09_10650</name>
</gene>
<reference evidence="1" key="1">
    <citation type="submission" date="2019-05" db="EMBL/GenBank/DDBJ databases">
        <title>Whole genome sequencing of Pseudanabaena catenata USMAC16.</title>
        <authorList>
            <person name="Khan Z."/>
            <person name="Omar W.M."/>
            <person name="Convey P."/>
            <person name="Merican F."/>
            <person name="Najimudin N."/>
        </authorList>
    </citation>
    <scope>NUCLEOTIDE SEQUENCE</scope>
    <source>
        <strain evidence="1">USMAC16</strain>
    </source>
</reference>
<dbReference type="AlphaFoldDB" id="A0A9X4RHX9"/>
<proteinExistence type="predicted"/>
<evidence type="ECO:0000313" key="1">
    <source>
        <dbReference type="EMBL" id="MDG3495016.1"/>
    </source>
</evidence>
<dbReference type="GO" id="GO:0006355">
    <property type="term" value="P:regulation of DNA-templated transcription"/>
    <property type="evidence" value="ECO:0007669"/>
    <property type="project" value="InterPro"/>
</dbReference>
<organism evidence="1 2">
    <name type="scientific">Pseudanabaena catenata USMAC16</name>
    <dbReference type="NCBI Taxonomy" id="1855837"/>
    <lineage>
        <taxon>Bacteria</taxon>
        <taxon>Bacillati</taxon>
        <taxon>Cyanobacteriota</taxon>
        <taxon>Cyanophyceae</taxon>
        <taxon>Pseudanabaenales</taxon>
        <taxon>Pseudanabaenaceae</taxon>
        <taxon>Pseudanabaena</taxon>
    </lineage>
</organism>
<dbReference type="RefSeq" id="WP_009627122.1">
    <property type="nucleotide sequence ID" value="NZ_VBTY01000076.1"/>
</dbReference>
<name>A0A9X4RHX9_9CYAN</name>
<comment type="caution">
    <text evidence="1">The sequence shown here is derived from an EMBL/GenBank/DDBJ whole genome shotgun (WGS) entry which is preliminary data.</text>
</comment>
<keyword evidence="2" id="KW-1185">Reference proteome</keyword>
<dbReference type="EMBL" id="VBTY01000076">
    <property type="protein sequence ID" value="MDG3495016.1"/>
    <property type="molecule type" value="Genomic_DNA"/>
</dbReference>